<feature type="domain" description="K Homology" evidence="2">
    <location>
        <begin position="127"/>
        <end position="194"/>
    </location>
</feature>
<dbReference type="EMBL" id="JADCNL010000002">
    <property type="protein sequence ID" value="KAG0491873.1"/>
    <property type="molecule type" value="Genomic_DNA"/>
</dbReference>
<dbReference type="PROSITE" id="PS50084">
    <property type="entry name" value="KH_TYPE_1"/>
    <property type="match status" value="1"/>
</dbReference>
<name>A0A835VC10_VANPL</name>
<dbReference type="Proteomes" id="UP000636800">
    <property type="component" value="Chromosome 2"/>
</dbReference>
<dbReference type="Gene3D" id="3.30.1370.10">
    <property type="entry name" value="K Homology domain, type 1"/>
    <property type="match status" value="1"/>
</dbReference>
<proteinExistence type="predicted"/>
<evidence type="ECO:0000259" key="2">
    <source>
        <dbReference type="SMART" id="SM00322"/>
    </source>
</evidence>
<dbReference type="Pfam" id="PF10469">
    <property type="entry name" value="AKAP7_NLS"/>
    <property type="match status" value="1"/>
</dbReference>
<evidence type="ECO:0000313" key="3">
    <source>
        <dbReference type="EMBL" id="KAG0491873.1"/>
    </source>
</evidence>
<dbReference type="AlphaFoldDB" id="A0A835VC10"/>
<dbReference type="PANTHER" id="PTHR13360:SF1">
    <property type="entry name" value="ACTIVATING SIGNAL COINTEGRATOR 1 COMPLEX SUBUNIT 1"/>
    <property type="match status" value="1"/>
</dbReference>
<evidence type="ECO:0000256" key="1">
    <source>
        <dbReference type="PROSITE-ProRule" id="PRU00117"/>
    </source>
</evidence>
<dbReference type="InterPro" id="IPR009210">
    <property type="entry name" value="ASCC1"/>
</dbReference>
<organism evidence="3 4">
    <name type="scientific">Vanilla planifolia</name>
    <name type="common">Vanilla</name>
    <dbReference type="NCBI Taxonomy" id="51239"/>
    <lineage>
        <taxon>Eukaryota</taxon>
        <taxon>Viridiplantae</taxon>
        <taxon>Streptophyta</taxon>
        <taxon>Embryophyta</taxon>
        <taxon>Tracheophyta</taxon>
        <taxon>Spermatophyta</taxon>
        <taxon>Magnoliopsida</taxon>
        <taxon>Liliopsida</taxon>
        <taxon>Asparagales</taxon>
        <taxon>Orchidaceae</taxon>
        <taxon>Vanilloideae</taxon>
        <taxon>Vanilleae</taxon>
        <taxon>Vanilla</taxon>
    </lineage>
</organism>
<dbReference type="GO" id="GO:0003723">
    <property type="term" value="F:RNA binding"/>
    <property type="evidence" value="ECO:0007669"/>
    <property type="project" value="UniProtKB-UniRule"/>
</dbReference>
<protein>
    <recommendedName>
        <fullName evidence="2">K Homology domain-containing protein</fullName>
    </recommendedName>
</protein>
<dbReference type="PANTHER" id="PTHR13360">
    <property type="entry name" value="ACTIVATING SIGNAL COINTEGRATOR 1 COMPLEX SUBUNIT 1"/>
    <property type="match status" value="1"/>
</dbReference>
<dbReference type="InterPro" id="IPR009097">
    <property type="entry name" value="Cyclic_Pdiesterase"/>
</dbReference>
<dbReference type="GO" id="GO:0005634">
    <property type="term" value="C:nucleus"/>
    <property type="evidence" value="ECO:0007669"/>
    <property type="project" value="TreeGrafter"/>
</dbReference>
<dbReference type="Pfam" id="PF00013">
    <property type="entry name" value="KH_1"/>
    <property type="match status" value="1"/>
</dbReference>
<evidence type="ECO:0000313" key="4">
    <source>
        <dbReference type="Proteomes" id="UP000636800"/>
    </source>
</evidence>
<reference evidence="3 4" key="1">
    <citation type="journal article" date="2020" name="Nat. Food">
        <title>A phased Vanilla planifolia genome enables genetic improvement of flavour and production.</title>
        <authorList>
            <person name="Hasing T."/>
            <person name="Tang H."/>
            <person name="Brym M."/>
            <person name="Khazi F."/>
            <person name="Huang T."/>
            <person name="Chambers A.H."/>
        </authorList>
    </citation>
    <scope>NUCLEOTIDE SEQUENCE [LARGE SCALE GENOMIC DNA]</scope>
    <source>
        <tissue evidence="3">Leaf</tissue>
    </source>
</reference>
<dbReference type="SUPFAM" id="SSF54791">
    <property type="entry name" value="Eukaryotic type KH-domain (KH-domain type I)"/>
    <property type="match status" value="1"/>
</dbReference>
<dbReference type="OrthoDB" id="27226at2759"/>
<sequence>MRACGPFPRLGRLPITFSAINVLSIQLFTFQDFVCARSLRTVTMMGGRDNGPNSLEKCKNDKVLQVRRLVSAESDCNIKSEHLEGRETTSCTSKTEDSSDINGNTSLAECSNIKQQVVDSEMACKSGKHSLSFQVDAPLIRFVKGKWGLTHKQIEDELDVKMIFPSAKGDTCIVIEGAKENVTMASEKITSILEQAVKSPNLDYSHFISLPLAIHSELVEKLHGFQNSILGEVNYMHDGHIEDKYSEDSSDENGDTESKPLECTRVAVKLEVQNSEENVRVNMGADGTNISKSSTLSVLGIDRSIFIKPSTFHLTVLMLKLWNKDRVALAAEILKGVSSKVMDALENRPVSVRLRGLALMRGSPAKAHVLFVPVEEVGGEGRLLRACQVIIDAYVESGLVLQKDAHHSLKLHATLMNTRHRKRKKGTKRHDSFDARSIFKSYGSKDWGEYLISEVHLSQRFAYEENGYYHCCGSIPFQP</sequence>
<accession>A0A835VC10</accession>
<dbReference type="SUPFAM" id="SSF55144">
    <property type="entry name" value="LigT-like"/>
    <property type="match status" value="1"/>
</dbReference>
<dbReference type="InterPro" id="IPR004087">
    <property type="entry name" value="KH_dom"/>
</dbReference>
<dbReference type="Gene3D" id="3.90.1140.10">
    <property type="entry name" value="Cyclic phosphodiesterase"/>
    <property type="match status" value="1"/>
</dbReference>
<keyword evidence="4" id="KW-1185">Reference proteome</keyword>
<dbReference type="InterPro" id="IPR019510">
    <property type="entry name" value="AKAP7-like_phosphoesterase"/>
</dbReference>
<dbReference type="InterPro" id="IPR004088">
    <property type="entry name" value="KH_dom_type_1"/>
</dbReference>
<dbReference type="GO" id="GO:0006355">
    <property type="term" value="P:regulation of DNA-templated transcription"/>
    <property type="evidence" value="ECO:0007669"/>
    <property type="project" value="TreeGrafter"/>
</dbReference>
<dbReference type="GO" id="GO:0006307">
    <property type="term" value="P:DNA alkylation repair"/>
    <property type="evidence" value="ECO:0007669"/>
    <property type="project" value="InterPro"/>
</dbReference>
<dbReference type="SMART" id="SM00322">
    <property type="entry name" value="KH"/>
    <property type="match status" value="1"/>
</dbReference>
<gene>
    <name evidence="3" type="ORF">HPP92_005271</name>
</gene>
<comment type="caution">
    <text evidence="3">The sequence shown here is derived from an EMBL/GenBank/DDBJ whole genome shotgun (WGS) entry which is preliminary data.</text>
</comment>
<dbReference type="CDD" id="cd00105">
    <property type="entry name" value="KH-I"/>
    <property type="match status" value="1"/>
</dbReference>
<dbReference type="InterPro" id="IPR036612">
    <property type="entry name" value="KH_dom_type_1_sf"/>
</dbReference>
<keyword evidence="1" id="KW-0694">RNA-binding</keyword>